<feature type="transmembrane region" description="Helical" evidence="1">
    <location>
        <begin position="375"/>
        <end position="393"/>
    </location>
</feature>
<dbReference type="Proteomes" id="UP000183995">
    <property type="component" value="Unassembled WGS sequence"/>
</dbReference>
<evidence type="ECO:0000256" key="1">
    <source>
        <dbReference type="SAM" id="Phobius"/>
    </source>
</evidence>
<feature type="transmembrane region" description="Helical" evidence="1">
    <location>
        <begin position="316"/>
        <end position="336"/>
    </location>
</feature>
<feature type="transmembrane region" description="Helical" evidence="1">
    <location>
        <begin position="21"/>
        <end position="43"/>
    </location>
</feature>
<protein>
    <recommendedName>
        <fullName evidence="4">Dolichyl-phosphate-mannose-protein mannosyltransferase</fullName>
    </recommendedName>
</protein>
<keyword evidence="1" id="KW-0812">Transmembrane</keyword>
<feature type="transmembrane region" description="Helical" evidence="1">
    <location>
        <begin position="282"/>
        <end position="309"/>
    </location>
</feature>
<feature type="transmembrane region" description="Helical" evidence="1">
    <location>
        <begin position="127"/>
        <end position="147"/>
    </location>
</feature>
<dbReference type="STRING" id="1123282.SAMN02745823_03733"/>
<keyword evidence="1" id="KW-0472">Membrane</keyword>
<evidence type="ECO:0000313" key="2">
    <source>
        <dbReference type="EMBL" id="SHI23530.1"/>
    </source>
</evidence>
<gene>
    <name evidence="2" type="ORF">SAMN02745823_03733</name>
</gene>
<dbReference type="EMBL" id="FQXV01000021">
    <property type="protein sequence ID" value="SHI23530.1"/>
    <property type="molecule type" value="Genomic_DNA"/>
</dbReference>
<feature type="transmembrane region" description="Helical" evidence="1">
    <location>
        <begin position="342"/>
        <end position="363"/>
    </location>
</feature>
<evidence type="ECO:0008006" key="4">
    <source>
        <dbReference type="Google" id="ProtNLM"/>
    </source>
</evidence>
<keyword evidence="3" id="KW-1185">Reference proteome</keyword>
<organism evidence="2 3">
    <name type="scientific">Sporobacter termitidis DSM 10068</name>
    <dbReference type="NCBI Taxonomy" id="1123282"/>
    <lineage>
        <taxon>Bacteria</taxon>
        <taxon>Bacillati</taxon>
        <taxon>Bacillota</taxon>
        <taxon>Clostridia</taxon>
        <taxon>Eubacteriales</taxon>
        <taxon>Oscillospiraceae</taxon>
        <taxon>Sporobacter</taxon>
    </lineage>
</organism>
<evidence type="ECO:0000313" key="3">
    <source>
        <dbReference type="Proteomes" id="UP000183995"/>
    </source>
</evidence>
<sequence length="512" mass="57652">MNQGGLLYSLKSAGLKQKKNLLLLIYCVLVSAVFLGLCSKSSFLYPFNDWGDANCFFTVGKSMLNGKVLYRDIYDQKGPLLYLLHGLAWLVSHESFFGVYLLEVVFFSGFLWVSAKTVRLLLPESAVYILLPVLSALILSSAAFSHGDSAEELSLPLVAAALYTMVRYYKSGYPEDLSYKTVLLNGVFAGCVLSIKFNLAGFHIAWLVSILLALLIKKKLRRALMTFLVFLGGAALVLLPWLLYFGLNHALRDFYNSYVFNNIFLYSKITDLTWLDHIFGRIFNILVAFLENLQFSILIVIGLAAVLITHDYGRSVVGRLSLVLGFVCLLAGIFAGDVAYQYYPLILGAFSLLGLIAVLDLIYPLLPKRPLRAPLRSLIVLAFLGAALAFSWARSSNVYLLGERREDMAQYKFRDIIRQTDNPTLLNYGFLDFGEYTVCGIVPTSKYFCGLNIQLPDIQKTQDEFIADKKVDYVITRNYTPAFILLNYAVVSQQQQYFEGKTDTYYLLERLP</sequence>
<reference evidence="2 3" key="1">
    <citation type="submission" date="2016-11" db="EMBL/GenBank/DDBJ databases">
        <authorList>
            <person name="Jaros S."/>
            <person name="Januszkiewicz K."/>
            <person name="Wedrychowicz H."/>
        </authorList>
    </citation>
    <scope>NUCLEOTIDE SEQUENCE [LARGE SCALE GENOMIC DNA]</scope>
    <source>
        <strain evidence="2 3">DSM 10068</strain>
    </source>
</reference>
<feature type="transmembrane region" description="Helical" evidence="1">
    <location>
        <begin position="201"/>
        <end position="216"/>
    </location>
</feature>
<proteinExistence type="predicted"/>
<dbReference type="AlphaFoldDB" id="A0A1M5ZH23"/>
<name>A0A1M5ZH23_9FIRM</name>
<accession>A0A1M5ZH23</accession>
<feature type="transmembrane region" description="Helical" evidence="1">
    <location>
        <begin position="223"/>
        <end position="247"/>
    </location>
</feature>
<feature type="transmembrane region" description="Helical" evidence="1">
    <location>
        <begin position="97"/>
        <end position="115"/>
    </location>
</feature>
<dbReference type="RefSeq" id="WP_073082947.1">
    <property type="nucleotide sequence ID" value="NZ_FQXV01000021.1"/>
</dbReference>
<keyword evidence="1" id="KW-1133">Transmembrane helix</keyword>